<accession>A0ABT3RS77</accession>
<sequence>MYSKEAASAKRREFWTKLGQFMQPVPSADGFKVNWINYKTGVKGVRFKLDAIDKKAWCGIAVDHKDPDINSLLLEQLKELRRMLESETGKEWIFNDTGDNKYGIPLPGYYQVLEGVKVMNENDWPELISFFKQNLIDLDEFWSTANYAFEIFKS</sequence>
<evidence type="ECO:0000313" key="3">
    <source>
        <dbReference type="Proteomes" id="UP001209885"/>
    </source>
</evidence>
<dbReference type="EMBL" id="JAPFQN010000005">
    <property type="protein sequence ID" value="MCX2744204.1"/>
    <property type="molecule type" value="Genomic_DNA"/>
</dbReference>
<evidence type="ECO:0000259" key="1">
    <source>
        <dbReference type="Pfam" id="PF14088"/>
    </source>
</evidence>
<keyword evidence="3" id="KW-1185">Reference proteome</keyword>
<proteinExistence type="predicted"/>
<evidence type="ECO:0000313" key="2">
    <source>
        <dbReference type="EMBL" id="MCX2744204.1"/>
    </source>
</evidence>
<dbReference type="RefSeq" id="WP_266056669.1">
    <property type="nucleotide sequence ID" value="NZ_JAPFQN010000005.1"/>
</dbReference>
<organism evidence="2 3">
    <name type="scientific">Mangrovivirga halotolerans</name>
    <dbReference type="NCBI Taxonomy" id="2993936"/>
    <lineage>
        <taxon>Bacteria</taxon>
        <taxon>Pseudomonadati</taxon>
        <taxon>Bacteroidota</taxon>
        <taxon>Cytophagia</taxon>
        <taxon>Cytophagales</taxon>
        <taxon>Mangrovivirgaceae</taxon>
        <taxon>Mangrovivirga</taxon>
    </lineage>
</organism>
<gene>
    <name evidence="2" type="ORF">OO013_10025</name>
</gene>
<dbReference type="InterPro" id="IPR025364">
    <property type="entry name" value="DUF4268"/>
</dbReference>
<feature type="domain" description="DUF4268" evidence="1">
    <location>
        <begin position="11"/>
        <end position="144"/>
    </location>
</feature>
<protein>
    <submittedName>
        <fullName evidence="2">DUF4268 domain-containing protein</fullName>
    </submittedName>
</protein>
<reference evidence="2 3" key="1">
    <citation type="submission" date="2022-11" db="EMBL/GenBank/DDBJ databases">
        <title>The characterization of three novel Bacteroidetes species and genomic analysis of their roles in tidal elemental geochemical cycles.</title>
        <authorList>
            <person name="Ma K."/>
        </authorList>
    </citation>
    <scope>NUCLEOTIDE SEQUENCE [LARGE SCALE GENOMIC DNA]</scope>
    <source>
        <strain evidence="2 3">M17</strain>
    </source>
</reference>
<dbReference type="Pfam" id="PF14088">
    <property type="entry name" value="DUF4268"/>
    <property type="match status" value="1"/>
</dbReference>
<name>A0ABT3RS77_9BACT</name>
<comment type="caution">
    <text evidence="2">The sequence shown here is derived from an EMBL/GenBank/DDBJ whole genome shotgun (WGS) entry which is preliminary data.</text>
</comment>
<dbReference type="Proteomes" id="UP001209885">
    <property type="component" value="Unassembled WGS sequence"/>
</dbReference>